<evidence type="ECO:0000256" key="1">
    <source>
        <dbReference type="ARBA" id="ARBA00022491"/>
    </source>
</evidence>
<proteinExistence type="predicted"/>
<dbReference type="InterPro" id="IPR010982">
    <property type="entry name" value="Lambda_DNA-bd_dom_sf"/>
</dbReference>
<dbReference type="Pfam" id="PF13377">
    <property type="entry name" value="Peripla_BP_3"/>
    <property type="match status" value="1"/>
</dbReference>
<dbReference type="PROSITE" id="PS50932">
    <property type="entry name" value="HTH_LACI_2"/>
    <property type="match status" value="1"/>
</dbReference>
<dbReference type="InterPro" id="IPR046335">
    <property type="entry name" value="LacI/GalR-like_sensor"/>
</dbReference>
<evidence type="ECO:0000256" key="4">
    <source>
        <dbReference type="ARBA" id="ARBA00023163"/>
    </source>
</evidence>
<evidence type="ECO:0000256" key="2">
    <source>
        <dbReference type="ARBA" id="ARBA00023015"/>
    </source>
</evidence>
<protein>
    <recommendedName>
        <fullName evidence="5">HTH lacI-type domain-containing protein</fullName>
    </recommendedName>
</protein>
<evidence type="ECO:0000259" key="5">
    <source>
        <dbReference type="PROSITE" id="PS50932"/>
    </source>
</evidence>
<reference evidence="6 7" key="1">
    <citation type="journal article" date="2014" name="Environ. Microbiol.">
        <title>Comparative genomics of the marine bacterial genus Glaciecola reveals the high degree of genomic diversity and genomic characteristic for cold adaptation.</title>
        <authorList>
            <person name="Qin Q.L."/>
            <person name="Xie B.B."/>
            <person name="Yu Y."/>
            <person name="Shu Y.L."/>
            <person name="Rong J.C."/>
            <person name="Zhang Y.J."/>
            <person name="Zhao D.L."/>
            <person name="Chen X.L."/>
            <person name="Zhang X.Y."/>
            <person name="Chen B."/>
            <person name="Zhou B.C."/>
            <person name="Zhang Y.Z."/>
        </authorList>
    </citation>
    <scope>NUCLEOTIDE SEQUENCE [LARGE SCALE GENOMIC DNA]</scope>
    <source>
        <strain evidence="6 7">NO2</strain>
    </source>
</reference>
<dbReference type="InterPro" id="IPR028082">
    <property type="entry name" value="Peripla_BP_I"/>
</dbReference>
<dbReference type="Gene3D" id="1.10.260.40">
    <property type="entry name" value="lambda repressor-like DNA-binding domains"/>
    <property type="match status" value="1"/>
</dbReference>
<sequence length="335" mass="37230">MSNGKMTSVKLAKLAGVSHATVSRVFNNSTKVTEKTRDKILQLASEYGYRPNAIATSLNRSQSGLVAIIVNDTSDLWECEQLSLLTNDLLNVGLMPLVLNCSQQNDKLSIMNMASSYQVDFTIIFSEIVAFEEVCNIFKYSKTIVIANEEQAHHGHASIIMDPSSAIREAIDFMVASGRRHFFYLSGRITSWIDKQRRASYVDNLNRHGLKLIGEAQGNYKYDSGVKEALMILKKPIKVDAIIAGNDVMACGVKDAAERLLGLNVPQDLAILGYDGIELAHWDSFDLSTITVEQQALSNAIIAQIEYFRTYIHSQEQNRPEPITVTSAFRKGKTT</sequence>
<dbReference type="SUPFAM" id="SSF47413">
    <property type="entry name" value="lambda repressor-like DNA-binding domains"/>
    <property type="match status" value="1"/>
</dbReference>
<feature type="domain" description="HTH lacI-type" evidence="5">
    <location>
        <begin position="6"/>
        <end position="60"/>
    </location>
</feature>
<keyword evidence="7" id="KW-1185">Reference proteome</keyword>
<dbReference type="SUPFAM" id="SSF53822">
    <property type="entry name" value="Periplasmic binding protein-like I"/>
    <property type="match status" value="1"/>
</dbReference>
<dbReference type="RefSeq" id="WP_008306222.1">
    <property type="nucleotide sequence ID" value="NZ_BAEK01000080.1"/>
</dbReference>
<accession>A0ABQ0IDD4</accession>
<keyword evidence="1" id="KW-0678">Repressor</keyword>
<evidence type="ECO:0000313" key="7">
    <source>
        <dbReference type="Proteomes" id="UP000008372"/>
    </source>
</evidence>
<dbReference type="InterPro" id="IPR000843">
    <property type="entry name" value="HTH_LacI"/>
</dbReference>
<keyword evidence="3" id="KW-0238">DNA-binding</keyword>
<dbReference type="Proteomes" id="UP000008372">
    <property type="component" value="Unassembled WGS sequence"/>
</dbReference>
<dbReference type="PANTHER" id="PTHR30146">
    <property type="entry name" value="LACI-RELATED TRANSCRIPTIONAL REPRESSOR"/>
    <property type="match status" value="1"/>
</dbReference>
<dbReference type="Gene3D" id="3.40.50.2300">
    <property type="match status" value="2"/>
</dbReference>
<evidence type="ECO:0000313" key="6">
    <source>
        <dbReference type="EMBL" id="GAC07293.1"/>
    </source>
</evidence>
<evidence type="ECO:0000256" key="3">
    <source>
        <dbReference type="ARBA" id="ARBA00023125"/>
    </source>
</evidence>
<name>A0ABQ0IDD4_9ALTE</name>
<gene>
    <name evidence="6" type="ORF">GAGA_4468</name>
</gene>
<dbReference type="SMART" id="SM00354">
    <property type="entry name" value="HTH_LACI"/>
    <property type="match status" value="1"/>
</dbReference>
<dbReference type="EMBL" id="BAEK01000080">
    <property type="protein sequence ID" value="GAC07293.1"/>
    <property type="molecule type" value="Genomic_DNA"/>
</dbReference>
<organism evidence="6 7">
    <name type="scientific">Paraglaciecola agarilytica NO2</name>
    <dbReference type="NCBI Taxonomy" id="1125747"/>
    <lineage>
        <taxon>Bacteria</taxon>
        <taxon>Pseudomonadati</taxon>
        <taxon>Pseudomonadota</taxon>
        <taxon>Gammaproteobacteria</taxon>
        <taxon>Alteromonadales</taxon>
        <taxon>Alteromonadaceae</taxon>
        <taxon>Paraglaciecola</taxon>
    </lineage>
</organism>
<dbReference type="PANTHER" id="PTHR30146:SF95">
    <property type="entry name" value="RIBOSE OPERON REPRESSOR"/>
    <property type="match status" value="1"/>
</dbReference>
<comment type="caution">
    <text evidence="6">The sequence shown here is derived from an EMBL/GenBank/DDBJ whole genome shotgun (WGS) entry which is preliminary data.</text>
</comment>
<keyword evidence="4" id="KW-0804">Transcription</keyword>
<dbReference type="CDD" id="cd01392">
    <property type="entry name" value="HTH_LacI"/>
    <property type="match status" value="1"/>
</dbReference>
<keyword evidence="2" id="KW-0805">Transcription regulation</keyword>
<dbReference type="Pfam" id="PF00356">
    <property type="entry name" value="LacI"/>
    <property type="match status" value="1"/>
</dbReference>